<keyword evidence="4" id="KW-1185">Reference proteome</keyword>
<proteinExistence type="predicted"/>
<dbReference type="Proteomes" id="UP001164746">
    <property type="component" value="Chromosome 6"/>
</dbReference>
<protein>
    <recommendedName>
        <fullName evidence="5">CUB domain-containing protein</fullName>
    </recommendedName>
</protein>
<feature type="region of interest" description="Disordered" evidence="1">
    <location>
        <begin position="243"/>
        <end position="296"/>
    </location>
</feature>
<feature type="transmembrane region" description="Helical" evidence="2">
    <location>
        <begin position="6"/>
        <end position="24"/>
    </location>
</feature>
<feature type="compositionally biased region" description="Basic and acidic residues" evidence="1">
    <location>
        <begin position="264"/>
        <end position="281"/>
    </location>
</feature>
<accession>A0ABY7E9X0</accession>
<evidence type="ECO:0008006" key="5">
    <source>
        <dbReference type="Google" id="ProtNLM"/>
    </source>
</evidence>
<evidence type="ECO:0000313" key="4">
    <source>
        <dbReference type="Proteomes" id="UP001164746"/>
    </source>
</evidence>
<organism evidence="3 4">
    <name type="scientific">Mya arenaria</name>
    <name type="common">Soft-shell clam</name>
    <dbReference type="NCBI Taxonomy" id="6604"/>
    <lineage>
        <taxon>Eukaryota</taxon>
        <taxon>Metazoa</taxon>
        <taxon>Spiralia</taxon>
        <taxon>Lophotrochozoa</taxon>
        <taxon>Mollusca</taxon>
        <taxon>Bivalvia</taxon>
        <taxon>Autobranchia</taxon>
        <taxon>Heteroconchia</taxon>
        <taxon>Euheterodonta</taxon>
        <taxon>Imparidentia</taxon>
        <taxon>Neoheterodontei</taxon>
        <taxon>Myida</taxon>
        <taxon>Myoidea</taxon>
        <taxon>Myidae</taxon>
        <taxon>Mya</taxon>
    </lineage>
</organism>
<dbReference type="EMBL" id="CP111017">
    <property type="protein sequence ID" value="WAR06830.1"/>
    <property type="molecule type" value="Genomic_DNA"/>
</dbReference>
<evidence type="ECO:0000313" key="3">
    <source>
        <dbReference type="EMBL" id="WAR06830.1"/>
    </source>
</evidence>
<gene>
    <name evidence="3" type="ORF">MAR_016788</name>
</gene>
<keyword evidence="2" id="KW-0472">Membrane</keyword>
<keyword evidence="2" id="KW-0812">Transmembrane</keyword>
<keyword evidence="2" id="KW-1133">Transmembrane helix</keyword>
<reference evidence="3" key="1">
    <citation type="submission" date="2022-11" db="EMBL/GenBank/DDBJ databases">
        <title>Centuries of genome instability and evolution in soft-shell clam transmissible cancer (bioRxiv).</title>
        <authorList>
            <person name="Hart S.F.M."/>
            <person name="Yonemitsu M.A."/>
            <person name="Giersch R.M."/>
            <person name="Beal B.F."/>
            <person name="Arriagada G."/>
            <person name="Davis B.W."/>
            <person name="Ostrander E.A."/>
            <person name="Goff S.P."/>
            <person name="Metzger M.J."/>
        </authorList>
    </citation>
    <scope>NUCLEOTIDE SEQUENCE</scope>
    <source>
        <strain evidence="3">MELC-2E11</strain>
        <tissue evidence="3">Siphon/mantle</tissue>
    </source>
</reference>
<evidence type="ECO:0000256" key="2">
    <source>
        <dbReference type="SAM" id="Phobius"/>
    </source>
</evidence>
<evidence type="ECO:0000256" key="1">
    <source>
        <dbReference type="SAM" id="MobiDB-lite"/>
    </source>
</evidence>
<feature type="compositionally biased region" description="Polar residues" evidence="1">
    <location>
        <begin position="248"/>
        <end position="263"/>
    </location>
</feature>
<sequence>MTITIYIFHVFVVIWILLFADSVGQRSKCPPDMTDVQYELPVTIVKVCQDDWASGIATVFLDTSSAPTYANVTCACSVTSEHRASVSASFTMNSNTDTIWFEFPTSNLTGRQQNGIFVFDKSLAFRYWSTTDHNTLPACLKLLLTVTDPLRIPLRHQQHKHLVSSERRSLNQQAMPQWLLVRRKYSEENPSENYNHEMENQTNTMVDTKQGIDEDSGDKYKENIIISDTYASVGYERVVEPSGINPVEETSGTKATDDYYSTVSKDRNRNVNKKSDTDKHGNTTLGIKGNGEQEMRTNPQHCFNTAFDGSSDVYNHLNEKETVQPVNVYGSLTTNGDHPKDLLKEYDHIEQQTGEMEHSKKDETYDSVI</sequence>
<name>A0ABY7E9X0_MYAAR</name>